<organism evidence="2 3">
    <name type="scientific">Herbiconiux flava</name>
    <dbReference type="NCBI Taxonomy" id="881268"/>
    <lineage>
        <taxon>Bacteria</taxon>
        <taxon>Bacillati</taxon>
        <taxon>Actinomycetota</taxon>
        <taxon>Actinomycetes</taxon>
        <taxon>Micrococcales</taxon>
        <taxon>Microbacteriaceae</taxon>
        <taxon>Herbiconiux</taxon>
    </lineage>
</organism>
<reference evidence="2 3" key="1">
    <citation type="submission" date="2020-07" db="EMBL/GenBank/DDBJ databases">
        <title>Sequencing the genomes of 1000 actinobacteria strains.</title>
        <authorList>
            <person name="Klenk H.-P."/>
        </authorList>
    </citation>
    <scope>NUCLEOTIDE SEQUENCE [LARGE SCALE GENOMIC DNA]</scope>
    <source>
        <strain evidence="2 3">DSM 26474</strain>
    </source>
</reference>
<protein>
    <recommendedName>
        <fullName evidence="4">tRNA-guanine(15) transglycosylase-like domain-containing protein</fullName>
    </recommendedName>
</protein>
<comment type="caution">
    <text evidence="2">The sequence shown here is derived from an EMBL/GenBank/DDBJ whole genome shotgun (WGS) entry which is preliminary data.</text>
</comment>
<evidence type="ECO:0000313" key="3">
    <source>
        <dbReference type="Proteomes" id="UP000549913"/>
    </source>
</evidence>
<dbReference type="Proteomes" id="UP000549913">
    <property type="component" value="Unassembled WGS sequence"/>
</dbReference>
<dbReference type="AlphaFoldDB" id="A0A852SP34"/>
<evidence type="ECO:0000256" key="1">
    <source>
        <dbReference type="SAM" id="MobiDB-lite"/>
    </source>
</evidence>
<proteinExistence type="predicted"/>
<evidence type="ECO:0008006" key="4">
    <source>
        <dbReference type="Google" id="ProtNLM"/>
    </source>
</evidence>
<dbReference type="RefSeq" id="WP_179547672.1">
    <property type="nucleotide sequence ID" value="NZ_BSEW01000001.1"/>
</dbReference>
<accession>A0A852SP34</accession>
<evidence type="ECO:0000313" key="2">
    <source>
        <dbReference type="EMBL" id="NYD70565.1"/>
    </source>
</evidence>
<name>A0A852SP34_9MICO</name>
<keyword evidence="3" id="KW-1185">Reference proteome</keyword>
<dbReference type="EMBL" id="JACCBM010000001">
    <property type="protein sequence ID" value="NYD70565.1"/>
    <property type="molecule type" value="Genomic_DNA"/>
</dbReference>
<gene>
    <name evidence="2" type="ORF">BJ984_001723</name>
</gene>
<sequence>MSTIEPNNSGTFTQPVVAPARPTARDVLRSRVLTISGCDGAEAMSTHLSTDYEGLVITGADRHAKMRRIRRIFADILLIAEPDSHMHHESTPDALWYLPAEGEGLFPAPTLEDVLDAQRTSGASIALLPSGFIDVGDTETLRATVEAANAITGTDLALPLYLASAWLRPEHKAFLIAVIELSDHPVLLSFGSSTNPLDSNRKLALHREVLAETGALAWRTDLAGLEALAYGALGAAIGASPSSRRFTPPKNSGKARRPDDPTPYVLIPGHMHWMKTHAMQEELYVGVPAPTCSCRECNGQRIDRFTDKQKDAAARHNHAVIDAYVMEIHGAAPMDRPSIWHGRVHDAVVAHETTAALVGRPWKAPDDITAWSGA</sequence>
<feature type="region of interest" description="Disordered" evidence="1">
    <location>
        <begin position="241"/>
        <end position="261"/>
    </location>
</feature>